<dbReference type="Proteomes" id="UP000054248">
    <property type="component" value="Unassembled WGS sequence"/>
</dbReference>
<name>A0A0C3LZ07_9AGAM</name>
<evidence type="ECO:0000256" key="1">
    <source>
        <dbReference type="SAM" id="MobiDB-lite"/>
    </source>
</evidence>
<feature type="domain" description="F-box" evidence="2">
    <location>
        <begin position="68"/>
        <end position="120"/>
    </location>
</feature>
<keyword evidence="4" id="KW-1185">Reference proteome</keyword>
<evidence type="ECO:0000313" key="3">
    <source>
        <dbReference type="EMBL" id="KIO26642.1"/>
    </source>
</evidence>
<dbReference type="InterPro" id="IPR032675">
    <property type="entry name" value="LRR_dom_sf"/>
</dbReference>
<proteinExistence type="predicted"/>
<evidence type="ECO:0000259" key="2">
    <source>
        <dbReference type="PROSITE" id="PS50181"/>
    </source>
</evidence>
<dbReference type="OrthoDB" id="3212783at2759"/>
<sequence length="571" mass="63728">MRYDFDLNQASTPLDVRSAFYRYPLTSASIRGMSETTQQGKDAPGSSGCQATNLEARVPPPLNAHDYDPPIHRLPPEILVEIVRHYIQRDTTLRDLVRLTHVCQRWSIIVQDAPVLWTTINAADGPSAFHKAMQTAKDALLDLTFDDTTAKVSLEIFLKSVGERIGQWRTLVVKQRGPAEWDLIIEALQKGTPPNLEALDLSGGGNMVSLFGGNPAPPRLKEISLSSISINLASLQLGGLRSLAIFYTTGISATDILNVIRGSPIIESIGLYYLESLTGVLPSHEAFSHLGAFDNPSIQLASLQLASFIHLTLDNIAMPFFKSLLSAIAAPRLDTLEISCELENVSDAQLFLEGLRCQLPTLARLTTDAQDIKFRLLAYAYQIVIGRLDVRLRMHELPVNSLEETWDWVYNHLGRPLKDLPAHLDVNEWEPAVPSLLEWLTHRLAVTKLSLYHDPYYGRRVLDPIIPLFSRPTTSTPATWLFPQVEILETNLVQSNGNDGLVEMIKNRHSAEDGRYGIAAPKPFREIWLAFGDPLSPDSPDPMNVEFLKEVQTVANGADVYWEEKKMAWSR</sequence>
<dbReference type="Gene3D" id="3.80.10.10">
    <property type="entry name" value="Ribonuclease Inhibitor"/>
    <property type="match status" value="1"/>
</dbReference>
<dbReference type="Pfam" id="PF12937">
    <property type="entry name" value="F-box-like"/>
    <property type="match status" value="1"/>
</dbReference>
<organism evidence="3 4">
    <name type="scientific">Tulasnella calospora MUT 4182</name>
    <dbReference type="NCBI Taxonomy" id="1051891"/>
    <lineage>
        <taxon>Eukaryota</taxon>
        <taxon>Fungi</taxon>
        <taxon>Dikarya</taxon>
        <taxon>Basidiomycota</taxon>
        <taxon>Agaricomycotina</taxon>
        <taxon>Agaricomycetes</taxon>
        <taxon>Cantharellales</taxon>
        <taxon>Tulasnellaceae</taxon>
        <taxon>Tulasnella</taxon>
    </lineage>
</organism>
<dbReference type="AlphaFoldDB" id="A0A0C3LZ07"/>
<dbReference type="EMBL" id="KN823021">
    <property type="protein sequence ID" value="KIO26642.1"/>
    <property type="molecule type" value="Genomic_DNA"/>
</dbReference>
<accession>A0A0C3LZ07</accession>
<dbReference type="InterPro" id="IPR036047">
    <property type="entry name" value="F-box-like_dom_sf"/>
</dbReference>
<protein>
    <recommendedName>
        <fullName evidence="2">F-box domain-containing protein</fullName>
    </recommendedName>
</protein>
<reference evidence="4" key="2">
    <citation type="submission" date="2015-01" db="EMBL/GenBank/DDBJ databases">
        <title>Evolutionary Origins and Diversification of the Mycorrhizal Mutualists.</title>
        <authorList>
            <consortium name="DOE Joint Genome Institute"/>
            <consortium name="Mycorrhizal Genomics Consortium"/>
            <person name="Kohler A."/>
            <person name="Kuo A."/>
            <person name="Nagy L.G."/>
            <person name="Floudas D."/>
            <person name="Copeland A."/>
            <person name="Barry K.W."/>
            <person name="Cichocki N."/>
            <person name="Veneault-Fourrey C."/>
            <person name="LaButti K."/>
            <person name="Lindquist E.A."/>
            <person name="Lipzen A."/>
            <person name="Lundell T."/>
            <person name="Morin E."/>
            <person name="Murat C."/>
            <person name="Riley R."/>
            <person name="Ohm R."/>
            <person name="Sun H."/>
            <person name="Tunlid A."/>
            <person name="Henrissat B."/>
            <person name="Grigoriev I.V."/>
            <person name="Hibbett D.S."/>
            <person name="Martin F."/>
        </authorList>
    </citation>
    <scope>NUCLEOTIDE SEQUENCE [LARGE SCALE GENOMIC DNA]</scope>
    <source>
        <strain evidence="4">MUT 4182</strain>
    </source>
</reference>
<dbReference type="Gene3D" id="1.20.1280.50">
    <property type="match status" value="1"/>
</dbReference>
<evidence type="ECO:0000313" key="4">
    <source>
        <dbReference type="Proteomes" id="UP000054248"/>
    </source>
</evidence>
<feature type="region of interest" description="Disordered" evidence="1">
    <location>
        <begin position="35"/>
        <end position="54"/>
    </location>
</feature>
<gene>
    <name evidence="3" type="ORF">M407DRAFT_24086</name>
</gene>
<dbReference type="HOGENOM" id="CLU_034965_0_0_1"/>
<reference evidence="3 4" key="1">
    <citation type="submission" date="2014-04" db="EMBL/GenBank/DDBJ databases">
        <authorList>
            <consortium name="DOE Joint Genome Institute"/>
            <person name="Kuo A."/>
            <person name="Girlanda M."/>
            <person name="Perotto S."/>
            <person name="Kohler A."/>
            <person name="Nagy L.G."/>
            <person name="Floudas D."/>
            <person name="Copeland A."/>
            <person name="Barry K.W."/>
            <person name="Cichocki N."/>
            <person name="Veneault-Fourrey C."/>
            <person name="LaButti K."/>
            <person name="Lindquist E.A."/>
            <person name="Lipzen A."/>
            <person name="Lundell T."/>
            <person name="Morin E."/>
            <person name="Murat C."/>
            <person name="Sun H."/>
            <person name="Tunlid A."/>
            <person name="Henrissat B."/>
            <person name="Grigoriev I.V."/>
            <person name="Hibbett D.S."/>
            <person name="Martin F."/>
            <person name="Nordberg H.P."/>
            <person name="Cantor M.N."/>
            <person name="Hua S.X."/>
        </authorList>
    </citation>
    <scope>NUCLEOTIDE SEQUENCE [LARGE SCALE GENOMIC DNA]</scope>
    <source>
        <strain evidence="3 4">MUT 4182</strain>
    </source>
</reference>
<dbReference type="SUPFAM" id="SSF81383">
    <property type="entry name" value="F-box domain"/>
    <property type="match status" value="1"/>
</dbReference>
<dbReference type="PROSITE" id="PS50181">
    <property type="entry name" value="FBOX"/>
    <property type="match status" value="1"/>
</dbReference>
<dbReference type="InterPro" id="IPR001810">
    <property type="entry name" value="F-box_dom"/>
</dbReference>